<protein>
    <recommendedName>
        <fullName evidence="14">Peptidase M13 C-terminal domain-containing protein</fullName>
    </recommendedName>
</protein>
<dbReference type="Proteomes" id="UP000095300">
    <property type="component" value="Unassembled WGS sequence"/>
</dbReference>
<keyword evidence="5" id="KW-0479">Metal-binding</keyword>
<organism evidence="12 13">
    <name type="scientific">Stomoxys calcitrans</name>
    <name type="common">Stable fly</name>
    <name type="synonym">Conops calcitrans</name>
    <dbReference type="NCBI Taxonomy" id="35570"/>
    <lineage>
        <taxon>Eukaryota</taxon>
        <taxon>Metazoa</taxon>
        <taxon>Ecdysozoa</taxon>
        <taxon>Arthropoda</taxon>
        <taxon>Hexapoda</taxon>
        <taxon>Insecta</taxon>
        <taxon>Pterygota</taxon>
        <taxon>Neoptera</taxon>
        <taxon>Endopterygota</taxon>
        <taxon>Diptera</taxon>
        <taxon>Brachycera</taxon>
        <taxon>Muscomorpha</taxon>
        <taxon>Muscoidea</taxon>
        <taxon>Muscidae</taxon>
        <taxon>Stomoxys</taxon>
    </lineage>
</organism>
<name>A0A1I8PS92_STOCA</name>
<keyword evidence="6" id="KW-0378">Hydrolase</keyword>
<feature type="signal peptide" evidence="9">
    <location>
        <begin position="1"/>
        <end position="24"/>
    </location>
</feature>
<dbReference type="GO" id="GO:0004222">
    <property type="term" value="F:metalloendopeptidase activity"/>
    <property type="evidence" value="ECO:0007669"/>
    <property type="project" value="InterPro"/>
</dbReference>
<evidence type="ECO:0000256" key="8">
    <source>
        <dbReference type="ARBA" id="ARBA00023049"/>
    </source>
</evidence>
<evidence type="ECO:0000256" key="2">
    <source>
        <dbReference type="ARBA" id="ARBA00004401"/>
    </source>
</evidence>
<gene>
    <name evidence="12" type="primary">106085068</name>
</gene>
<keyword evidence="4" id="KW-0645">Protease</keyword>
<dbReference type="SUPFAM" id="SSF55486">
    <property type="entry name" value="Metalloproteases ('zincins'), catalytic domain"/>
    <property type="match status" value="1"/>
</dbReference>
<dbReference type="InterPro" id="IPR024079">
    <property type="entry name" value="MetalloPept_cat_dom_sf"/>
</dbReference>
<evidence type="ECO:0000259" key="10">
    <source>
        <dbReference type="Pfam" id="PF01431"/>
    </source>
</evidence>
<evidence type="ECO:0000313" key="13">
    <source>
        <dbReference type="Proteomes" id="UP000095300"/>
    </source>
</evidence>
<dbReference type="GO" id="GO:0046872">
    <property type="term" value="F:metal ion binding"/>
    <property type="evidence" value="ECO:0007669"/>
    <property type="project" value="UniProtKB-KW"/>
</dbReference>
<evidence type="ECO:0008006" key="14">
    <source>
        <dbReference type="Google" id="ProtNLM"/>
    </source>
</evidence>
<keyword evidence="7" id="KW-0862">Zinc</keyword>
<reference evidence="12" key="1">
    <citation type="submission" date="2020-05" db="UniProtKB">
        <authorList>
            <consortium name="EnsemblMetazoa"/>
        </authorList>
    </citation>
    <scope>IDENTIFICATION</scope>
    <source>
        <strain evidence="12">USDA</strain>
    </source>
</reference>
<dbReference type="PANTHER" id="PTHR11733">
    <property type="entry name" value="ZINC METALLOPROTEASE FAMILY M13 NEPRILYSIN-RELATED"/>
    <property type="match status" value="1"/>
</dbReference>
<evidence type="ECO:0000259" key="11">
    <source>
        <dbReference type="Pfam" id="PF05649"/>
    </source>
</evidence>
<feature type="domain" description="Peptidase M13 C-terminal" evidence="10">
    <location>
        <begin position="494"/>
        <end position="668"/>
    </location>
</feature>
<accession>A0A1I8PS92</accession>
<dbReference type="InterPro" id="IPR042089">
    <property type="entry name" value="Peptidase_M13_dom_2"/>
</dbReference>
<dbReference type="Pfam" id="PF05649">
    <property type="entry name" value="Peptidase_M13_N"/>
    <property type="match status" value="1"/>
</dbReference>
<dbReference type="InterPro" id="IPR008753">
    <property type="entry name" value="Peptidase_M13_N"/>
</dbReference>
<dbReference type="PANTHER" id="PTHR11733:SF237">
    <property type="entry name" value="NEPRILYSIN-LIKE 4"/>
    <property type="match status" value="1"/>
</dbReference>
<sequence length="670" mass="78208">MALINPFSVQAIVLMTLAFSIVSGTPLSNHLAWDRLDKTCLFPKCDEQLNIAFLEQLAKHMNPSVDPCKDFHQYACGHWKTHHQEATMPLHAEKLMVDKFHKIFTDHRDRAELKNDPVYRKLQHYYDVCVHTLEREEDYQLEQYMQAMKALGRLQLTPETHWLKTLRELNEFSNLQLFVYGNVGRSNVSVSKLYISPQSTKAAFNLTQEVYNLLRHHNYTQAPLSELEKRFNTLEADLLHIVDSCTHKMEDSNDEEGCESNIDKTWNELLQHNSSMYWKLLFEDYALQPHHTVGVTKLNSMLEMFQYLDSQQQQTLFLYSLTRFLNYLQELTLNLRSDKDSPAPQVCLRHMQKYFLLSMNHVYQKIYFDAQKRALSQAVIAELFEQIKHQLSLRIEQNDLELQPESLEYFTKKLQMRQLNIGNVPKNVSLNFYEQHMADLNVAPHHNFYHNHLEALRHFQGLAVNLSSTQSILHSFELLTPDMPNIAYNSPFCSQNLIIIPFSYLQAPFYENGLWPALLYGNFANMLGHELTHDYDANNFRFDYGGNYNSQQAYAISQNSQFQRNVRCLEKVPTNFITERIADIGGSRLALNTFAKNSQYLRENGKIFFLQYAQFFCGGADEKKFATQDPSHDVDSVRLNYTLSQLPEFAEVFECPLGSPMNPSEKCEWW</sequence>
<dbReference type="Gene3D" id="1.10.1380.10">
    <property type="entry name" value="Neutral endopeptidase , domain2"/>
    <property type="match status" value="1"/>
</dbReference>
<comment type="cofactor">
    <cofactor evidence="1">
        <name>Zn(2+)</name>
        <dbReference type="ChEBI" id="CHEBI:29105"/>
    </cofactor>
</comment>
<dbReference type="PRINTS" id="PR00786">
    <property type="entry name" value="NEPRILYSIN"/>
</dbReference>
<proteinExistence type="inferred from homology"/>
<dbReference type="PROSITE" id="PS51885">
    <property type="entry name" value="NEPRILYSIN"/>
    <property type="match status" value="1"/>
</dbReference>
<dbReference type="AlphaFoldDB" id="A0A1I8PS92"/>
<feature type="domain" description="Peptidase M13 N-terminal" evidence="11">
    <location>
        <begin position="67"/>
        <end position="422"/>
    </location>
</feature>
<evidence type="ECO:0000256" key="5">
    <source>
        <dbReference type="ARBA" id="ARBA00022723"/>
    </source>
</evidence>
<comment type="subcellular location">
    <subcellularLocation>
        <location evidence="2">Cell membrane</location>
        <topology evidence="2">Single-pass type II membrane protein</topology>
    </subcellularLocation>
</comment>
<dbReference type="EnsemblMetazoa" id="SCAU010644-RA">
    <property type="protein sequence ID" value="SCAU010644-PA"/>
    <property type="gene ID" value="SCAU010644"/>
</dbReference>
<dbReference type="KEGG" id="scac:106085068"/>
<dbReference type="InterPro" id="IPR000718">
    <property type="entry name" value="Peptidase_M13"/>
</dbReference>
<keyword evidence="9" id="KW-0732">Signal</keyword>
<evidence type="ECO:0000313" key="12">
    <source>
        <dbReference type="EnsemblMetazoa" id="SCAU010644-PA"/>
    </source>
</evidence>
<dbReference type="VEuPathDB" id="VectorBase:SCAU010644"/>
<evidence type="ECO:0000256" key="6">
    <source>
        <dbReference type="ARBA" id="ARBA00022801"/>
    </source>
</evidence>
<dbReference type="OrthoDB" id="7995352at2759"/>
<dbReference type="Pfam" id="PF01431">
    <property type="entry name" value="Peptidase_M13"/>
    <property type="match status" value="1"/>
</dbReference>
<keyword evidence="13" id="KW-1185">Reference proteome</keyword>
<evidence type="ECO:0000256" key="7">
    <source>
        <dbReference type="ARBA" id="ARBA00022833"/>
    </source>
</evidence>
<feature type="chain" id="PRO_5009327254" description="Peptidase M13 C-terminal domain-containing protein" evidence="9">
    <location>
        <begin position="25"/>
        <end position="670"/>
    </location>
</feature>
<keyword evidence="8" id="KW-0482">Metalloprotease</keyword>
<evidence type="ECO:0000256" key="3">
    <source>
        <dbReference type="ARBA" id="ARBA00007357"/>
    </source>
</evidence>
<evidence type="ECO:0000256" key="1">
    <source>
        <dbReference type="ARBA" id="ARBA00001947"/>
    </source>
</evidence>
<dbReference type="InterPro" id="IPR018497">
    <property type="entry name" value="Peptidase_M13_C"/>
</dbReference>
<evidence type="ECO:0000256" key="9">
    <source>
        <dbReference type="SAM" id="SignalP"/>
    </source>
</evidence>
<dbReference type="GO" id="GO:0016485">
    <property type="term" value="P:protein processing"/>
    <property type="evidence" value="ECO:0007669"/>
    <property type="project" value="TreeGrafter"/>
</dbReference>
<dbReference type="Gene3D" id="3.40.390.10">
    <property type="entry name" value="Collagenase (Catalytic Domain)"/>
    <property type="match status" value="1"/>
</dbReference>
<evidence type="ECO:0000256" key="4">
    <source>
        <dbReference type="ARBA" id="ARBA00022670"/>
    </source>
</evidence>
<comment type="similarity">
    <text evidence="3">Belongs to the peptidase M13 family.</text>
</comment>
<dbReference type="GO" id="GO:0005886">
    <property type="term" value="C:plasma membrane"/>
    <property type="evidence" value="ECO:0007669"/>
    <property type="project" value="UniProtKB-SubCell"/>
</dbReference>